<organism evidence="9 10">
    <name type="scientific">Boothiomyces macroporosus</name>
    <dbReference type="NCBI Taxonomy" id="261099"/>
    <lineage>
        <taxon>Eukaryota</taxon>
        <taxon>Fungi</taxon>
        <taxon>Fungi incertae sedis</taxon>
        <taxon>Chytridiomycota</taxon>
        <taxon>Chytridiomycota incertae sedis</taxon>
        <taxon>Chytridiomycetes</taxon>
        <taxon>Rhizophydiales</taxon>
        <taxon>Terramycetaceae</taxon>
        <taxon>Boothiomyces</taxon>
    </lineage>
</organism>
<dbReference type="PANTHER" id="PTHR48022:SF2">
    <property type="entry name" value="PLASTIDIC GLUCOSE TRANSPORTER 4"/>
    <property type="match status" value="1"/>
</dbReference>
<comment type="subcellular location">
    <subcellularLocation>
        <location evidence="1">Membrane</location>
        <topology evidence="1">Multi-pass membrane protein</topology>
    </subcellularLocation>
</comment>
<comment type="similarity">
    <text evidence="2">Belongs to the major facilitator superfamily. Sugar transporter (TC 2.A.1.1) family.</text>
</comment>
<comment type="caution">
    <text evidence="9">The sequence shown here is derived from an EMBL/GenBank/DDBJ whole genome shotgun (WGS) entry which is preliminary data.</text>
</comment>
<dbReference type="Pfam" id="PF00083">
    <property type="entry name" value="Sugar_tr"/>
    <property type="match status" value="1"/>
</dbReference>
<evidence type="ECO:0000256" key="6">
    <source>
        <dbReference type="ARBA" id="ARBA00023136"/>
    </source>
</evidence>
<feature type="transmembrane region" description="Helical" evidence="7">
    <location>
        <begin position="74"/>
        <end position="91"/>
    </location>
</feature>
<proteinExistence type="inferred from homology"/>
<keyword evidence="6 7" id="KW-0472">Membrane</keyword>
<dbReference type="InterPro" id="IPR005828">
    <property type="entry name" value="MFS_sugar_transport-like"/>
</dbReference>
<accession>A0AAD5UDK2</accession>
<dbReference type="PRINTS" id="PR00171">
    <property type="entry name" value="SUGRTRNSPORT"/>
</dbReference>
<keyword evidence="4 7" id="KW-0812">Transmembrane</keyword>
<keyword evidence="5 7" id="KW-1133">Transmembrane helix</keyword>
<evidence type="ECO:0000256" key="7">
    <source>
        <dbReference type="SAM" id="Phobius"/>
    </source>
</evidence>
<evidence type="ECO:0000256" key="3">
    <source>
        <dbReference type="ARBA" id="ARBA00022448"/>
    </source>
</evidence>
<feature type="transmembrane region" description="Helical" evidence="7">
    <location>
        <begin position="162"/>
        <end position="181"/>
    </location>
</feature>
<dbReference type="InterPro" id="IPR050360">
    <property type="entry name" value="MFS_Sugar_Transporters"/>
</dbReference>
<sequence length="270" mass="29732">MFIFLVTFAAAIGGLLFGYEIGVISQVLGMPSFRSVFKLDAFTEGLITSTFLLGCTVGAVIVSRIADTLGRRKSIIIASVLFILGGLFQSLTLNLFYLGRIVSGLGIGILSSVVPLFIGETAPTFIRGQLISVQQLMITLGVFLASVVNAIIIINIEGDFEWRLALGIQVIPSAVLLFVMLSMPESPRWLANNNFESECLQTLILLREGYSNEEVEQEYQELLNSIKMERTIGEGSFKELLNKGIVNRVWLAVLIQMCQQWTGASRLNRD</sequence>
<dbReference type="InterPro" id="IPR003663">
    <property type="entry name" value="Sugar/inositol_transpt"/>
</dbReference>
<reference evidence="9" key="1">
    <citation type="submission" date="2020-05" db="EMBL/GenBank/DDBJ databases">
        <title>Phylogenomic resolution of chytrid fungi.</title>
        <authorList>
            <person name="Stajich J.E."/>
            <person name="Amses K."/>
            <person name="Simmons R."/>
            <person name="Seto K."/>
            <person name="Myers J."/>
            <person name="Bonds A."/>
            <person name="Quandt C.A."/>
            <person name="Barry K."/>
            <person name="Liu P."/>
            <person name="Grigoriev I."/>
            <person name="Longcore J.E."/>
            <person name="James T.Y."/>
        </authorList>
    </citation>
    <scope>NUCLEOTIDE SEQUENCE</scope>
    <source>
        <strain evidence="9">PLAUS21</strain>
    </source>
</reference>
<evidence type="ECO:0000256" key="4">
    <source>
        <dbReference type="ARBA" id="ARBA00022692"/>
    </source>
</evidence>
<feature type="transmembrane region" description="Helical" evidence="7">
    <location>
        <begin position="97"/>
        <end position="118"/>
    </location>
</feature>
<protein>
    <recommendedName>
        <fullName evidence="8">Major facilitator superfamily (MFS) profile domain-containing protein</fullName>
    </recommendedName>
</protein>
<evidence type="ECO:0000256" key="1">
    <source>
        <dbReference type="ARBA" id="ARBA00004141"/>
    </source>
</evidence>
<dbReference type="InterPro" id="IPR005829">
    <property type="entry name" value="Sugar_transporter_CS"/>
</dbReference>
<dbReference type="GO" id="GO:0005351">
    <property type="term" value="F:carbohydrate:proton symporter activity"/>
    <property type="evidence" value="ECO:0007669"/>
    <property type="project" value="TreeGrafter"/>
</dbReference>
<feature type="transmembrane region" description="Helical" evidence="7">
    <location>
        <begin position="130"/>
        <end position="156"/>
    </location>
</feature>
<keyword evidence="10" id="KW-1185">Reference proteome</keyword>
<dbReference type="Proteomes" id="UP001210925">
    <property type="component" value="Unassembled WGS sequence"/>
</dbReference>
<evidence type="ECO:0000313" key="9">
    <source>
        <dbReference type="EMBL" id="KAJ3251905.1"/>
    </source>
</evidence>
<evidence type="ECO:0000313" key="10">
    <source>
        <dbReference type="Proteomes" id="UP001210925"/>
    </source>
</evidence>
<dbReference type="SUPFAM" id="SSF103473">
    <property type="entry name" value="MFS general substrate transporter"/>
    <property type="match status" value="1"/>
</dbReference>
<name>A0AAD5UDK2_9FUNG</name>
<feature type="domain" description="Major facilitator superfamily (MFS) profile" evidence="8">
    <location>
        <begin position="6"/>
        <end position="270"/>
    </location>
</feature>
<dbReference type="AlphaFoldDB" id="A0AAD5UDK2"/>
<feature type="transmembrane region" description="Helical" evidence="7">
    <location>
        <begin position="42"/>
        <end position="62"/>
    </location>
</feature>
<dbReference type="GO" id="GO:0016020">
    <property type="term" value="C:membrane"/>
    <property type="evidence" value="ECO:0007669"/>
    <property type="project" value="UniProtKB-SubCell"/>
</dbReference>
<dbReference type="InterPro" id="IPR036259">
    <property type="entry name" value="MFS_trans_sf"/>
</dbReference>
<dbReference type="Gene3D" id="1.20.1250.20">
    <property type="entry name" value="MFS general substrate transporter like domains"/>
    <property type="match status" value="1"/>
</dbReference>
<dbReference type="InterPro" id="IPR020846">
    <property type="entry name" value="MFS_dom"/>
</dbReference>
<dbReference type="EMBL" id="JADGKB010000162">
    <property type="protein sequence ID" value="KAJ3251905.1"/>
    <property type="molecule type" value="Genomic_DNA"/>
</dbReference>
<evidence type="ECO:0000256" key="2">
    <source>
        <dbReference type="ARBA" id="ARBA00010992"/>
    </source>
</evidence>
<evidence type="ECO:0000256" key="5">
    <source>
        <dbReference type="ARBA" id="ARBA00022989"/>
    </source>
</evidence>
<dbReference type="PROSITE" id="PS00217">
    <property type="entry name" value="SUGAR_TRANSPORT_2"/>
    <property type="match status" value="1"/>
</dbReference>
<keyword evidence="3" id="KW-0813">Transport</keyword>
<dbReference type="PROSITE" id="PS50850">
    <property type="entry name" value="MFS"/>
    <property type="match status" value="1"/>
</dbReference>
<evidence type="ECO:0000259" key="8">
    <source>
        <dbReference type="PROSITE" id="PS50850"/>
    </source>
</evidence>
<dbReference type="PANTHER" id="PTHR48022">
    <property type="entry name" value="PLASTIDIC GLUCOSE TRANSPORTER 4"/>
    <property type="match status" value="1"/>
</dbReference>
<gene>
    <name evidence="9" type="ORF">HK103_002010</name>
</gene>